<feature type="transmembrane region" description="Helical" evidence="3">
    <location>
        <begin position="369"/>
        <end position="393"/>
    </location>
</feature>
<reference evidence="5" key="1">
    <citation type="submission" date="2021-02" db="EMBL/GenBank/DDBJ databases">
        <authorList>
            <person name="Dougan E. K."/>
            <person name="Rhodes N."/>
            <person name="Thang M."/>
            <person name="Chan C."/>
        </authorList>
    </citation>
    <scope>NUCLEOTIDE SEQUENCE</scope>
</reference>
<evidence type="ECO:0000256" key="2">
    <source>
        <dbReference type="ARBA" id="ARBA00023157"/>
    </source>
</evidence>
<dbReference type="CDD" id="cd01100">
    <property type="entry name" value="APPLE_Factor_XI_like"/>
    <property type="match status" value="1"/>
</dbReference>
<gene>
    <name evidence="5" type="ORF">SNAT2548_LOCUS12026</name>
</gene>
<evidence type="ECO:0000256" key="3">
    <source>
        <dbReference type="SAM" id="Phobius"/>
    </source>
</evidence>
<evidence type="ECO:0000313" key="5">
    <source>
        <dbReference type="EMBL" id="CAE7248466.1"/>
    </source>
</evidence>
<dbReference type="AlphaFoldDB" id="A0A812LJ41"/>
<keyword evidence="6" id="KW-1185">Reference proteome</keyword>
<dbReference type="Gene3D" id="3.50.4.10">
    <property type="entry name" value="Hepatocyte Growth Factor"/>
    <property type="match status" value="1"/>
</dbReference>
<organism evidence="5 6">
    <name type="scientific">Symbiodinium natans</name>
    <dbReference type="NCBI Taxonomy" id="878477"/>
    <lineage>
        <taxon>Eukaryota</taxon>
        <taxon>Sar</taxon>
        <taxon>Alveolata</taxon>
        <taxon>Dinophyceae</taxon>
        <taxon>Suessiales</taxon>
        <taxon>Symbiodiniaceae</taxon>
        <taxon>Symbiodinium</taxon>
    </lineage>
</organism>
<dbReference type="Pfam" id="PF00024">
    <property type="entry name" value="PAN_1"/>
    <property type="match status" value="1"/>
</dbReference>
<keyword evidence="3" id="KW-0812">Transmembrane</keyword>
<feature type="domain" description="Apple" evidence="4">
    <location>
        <begin position="276"/>
        <end position="346"/>
    </location>
</feature>
<evidence type="ECO:0000259" key="4">
    <source>
        <dbReference type="SMART" id="SM00223"/>
    </source>
</evidence>
<sequence length="556" mass="58824">MEGLRSGYQLLDVHSYWANLSEADPRFGPGYSARADFGLEALTNERYARLARSFADGDDKLWTKFFSSSVVESLSCDTANGLGPIACADCSGPCRQAAVCTLLYGVSESSVASCLDKGLWQVAKKPWVWYADLRVVAVCLLIFIALSLFQWRRRLRQVEALRLPARAEEAFKAKPAPSRCPAFGILPRLEECMILVLVTVLIAPEHSYVDTSGHGAGRAAWYIAEGVREKKHACVMVQTAIRASSVWFLAGNEEMIRILAISLAAASWAAEVPAGCFLHGQGYNQTSGQPIRVLTTNAELCQEECKRTEVCAFFTWFNNTQGCWLQSSAATLSIVSDQVVSGPVRCIDMKTAHRIVTALNESTGAAFPWWAWLFIGLLVAAGGLLCLACLCCTQNKSRSKRSKRLDQSRDIEVARGAAEAQVPLTGAAYAGAAGPTSPQAAGYAGAGYAGAAGPTSPQSAGYAGAGYAGAAYPTGQQMVAAAPAVSAAPTVSPAYRSGAMAAAAPQVASNVSVAPAVHLPTITVPAQAQPSANYYVPVPAAPQVVTGIPQEPTYVP</sequence>
<comment type="caution">
    <text evidence="5">The sequence shown here is derived from an EMBL/GenBank/DDBJ whole genome shotgun (WGS) entry which is preliminary data.</text>
</comment>
<evidence type="ECO:0000256" key="1">
    <source>
        <dbReference type="ARBA" id="ARBA00022737"/>
    </source>
</evidence>
<feature type="transmembrane region" description="Helical" evidence="3">
    <location>
        <begin position="127"/>
        <end position="149"/>
    </location>
</feature>
<dbReference type="SMART" id="SM00223">
    <property type="entry name" value="APPLE"/>
    <property type="match status" value="1"/>
</dbReference>
<dbReference type="GO" id="GO:0005576">
    <property type="term" value="C:extracellular region"/>
    <property type="evidence" value="ECO:0007669"/>
    <property type="project" value="InterPro"/>
</dbReference>
<proteinExistence type="predicted"/>
<dbReference type="InterPro" id="IPR000177">
    <property type="entry name" value="Apple"/>
</dbReference>
<name>A0A812LJ41_9DINO</name>
<protein>
    <recommendedName>
        <fullName evidence="4">Apple domain-containing protein</fullName>
    </recommendedName>
</protein>
<keyword evidence="2" id="KW-1015">Disulfide bond</keyword>
<dbReference type="GO" id="GO:0006508">
    <property type="term" value="P:proteolysis"/>
    <property type="evidence" value="ECO:0007669"/>
    <property type="project" value="InterPro"/>
</dbReference>
<dbReference type="InterPro" id="IPR003609">
    <property type="entry name" value="Pan_app"/>
</dbReference>
<dbReference type="SUPFAM" id="SSF57414">
    <property type="entry name" value="Hairpin loop containing domain-like"/>
    <property type="match status" value="1"/>
</dbReference>
<evidence type="ECO:0000313" key="6">
    <source>
        <dbReference type="Proteomes" id="UP000604046"/>
    </source>
</evidence>
<accession>A0A812LJ41</accession>
<keyword evidence="1" id="KW-0677">Repeat</keyword>
<keyword evidence="3" id="KW-1133">Transmembrane helix</keyword>
<dbReference type="Proteomes" id="UP000604046">
    <property type="component" value="Unassembled WGS sequence"/>
</dbReference>
<dbReference type="EMBL" id="CAJNDS010001114">
    <property type="protein sequence ID" value="CAE7248466.1"/>
    <property type="molecule type" value="Genomic_DNA"/>
</dbReference>
<keyword evidence="3" id="KW-0472">Membrane</keyword>
<dbReference type="OrthoDB" id="328076at2759"/>